<gene>
    <name evidence="3" type="ORF">B0A50_01189</name>
</gene>
<dbReference type="InterPro" id="IPR000648">
    <property type="entry name" value="Oxysterol-bd"/>
</dbReference>
<dbReference type="Gene3D" id="1.10.287.2720">
    <property type="match status" value="1"/>
</dbReference>
<dbReference type="Gene3D" id="3.30.70.3490">
    <property type="match status" value="1"/>
</dbReference>
<dbReference type="GO" id="GO:0120009">
    <property type="term" value="P:intermembrane lipid transfer"/>
    <property type="evidence" value="ECO:0007669"/>
    <property type="project" value="UniProtKB-ARBA"/>
</dbReference>
<dbReference type="GO" id="GO:0005829">
    <property type="term" value="C:cytosol"/>
    <property type="evidence" value="ECO:0007669"/>
    <property type="project" value="TreeGrafter"/>
</dbReference>
<dbReference type="InterPro" id="IPR018494">
    <property type="entry name" value="Oxysterol-bd_CS"/>
</dbReference>
<accession>A0A4U0U9V4</accession>
<evidence type="ECO:0000313" key="3">
    <source>
        <dbReference type="EMBL" id="TKA31944.1"/>
    </source>
</evidence>
<dbReference type="EMBL" id="NAJL01000006">
    <property type="protein sequence ID" value="TKA31944.1"/>
    <property type="molecule type" value="Genomic_DNA"/>
</dbReference>
<dbReference type="GO" id="GO:0016020">
    <property type="term" value="C:membrane"/>
    <property type="evidence" value="ECO:0007669"/>
    <property type="project" value="TreeGrafter"/>
</dbReference>
<dbReference type="OrthoDB" id="14833at2759"/>
<dbReference type="Pfam" id="PF01237">
    <property type="entry name" value="Oxysterol_BP"/>
    <property type="match status" value="1"/>
</dbReference>
<dbReference type="PANTHER" id="PTHR10972:SF184">
    <property type="entry name" value="OXYSTEROL-BINDING PROTEIN HOMOLOG 4-RELATED"/>
    <property type="match status" value="1"/>
</dbReference>
<dbReference type="PROSITE" id="PS01013">
    <property type="entry name" value="OSBP"/>
    <property type="match status" value="1"/>
</dbReference>
<dbReference type="GO" id="GO:0008142">
    <property type="term" value="F:oxysterol binding"/>
    <property type="evidence" value="ECO:0007669"/>
    <property type="project" value="TreeGrafter"/>
</dbReference>
<protein>
    <recommendedName>
        <fullName evidence="5">Oxysterol-binding protein</fullName>
    </recommendedName>
</protein>
<dbReference type="PANTHER" id="PTHR10972">
    <property type="entry name" value="OXYSTEROL-BINDING PROTEIN-RELATED"/>
    <property type="match status" value="1"/>
</dbReference>
<evidence type="ECO:0000313" key="4">
    <source>
        <dbReference type="Proteomes" id="UP000308549"/>
    </source>
</evidence>
<reference evidence="3 4" key="1">
    <citation type="submission" date="2017-03" db="EMBL/GenBank/DDBJ databases">
        <title>Genomes of endolithic fungi from Antarctica.</title>
        <authorList>
            <person name="Coleine C."/>
            <person name="Masonjones S."/>
            <person name="Stajich J.E."/>
        </authorList>
    </citation>
    <scope>NUCLEOTIDE SEQUENCE [LARGE SCALE GENOMIC DNA]</scope>
    <source>
        <strain evidence="3 4">CCFEE 6315</strain>
    </source>
</reference>
<name>A0A4U0U9V4_9PEZI</name>
<evidence type="ECO:0000256" key="1">
    <source>
        <dbReference type="ARBA" id="ARBA00008842"/>
    </source>
</evidence>
<dbReference type="InterPro" id="IPR037239">
    <property type="entry name" value="OSBP_sf"/>
</dbReference>
<comment type="caution">
    <text evidence="3">The sequence shown here is derived from an EMBL/GenBank/DDBJ whole genome shotgun (WGS) entry which is preliminary data.</text>
</comment>
<dbReference type="SUPFAM" id="SSF144000">
    <property type="entry name" value="Oxysterol-binding protein-like"/>
    <property type="match status" value="1"/>
</dbReference>
<evidence type="ECO:0000256" key="2">
    <source>
        <dbReference type="RuleBase" id="RU003844"/>
    </source>
</evidence>
<dbReference type="Gene3D" id="6.10.250.1430">
    <property type="match status" value="1"/>
</dbReference>
<dbReference type="Proteomes" id="UP000308549">
    <property type="component" value="Unassembled WGS sequence"/>
</dbReference>
<proteinExistence type="inferred from homology"/>
<organism evidence="3 4">
    <name type="scientific">Salinomyces thailandicus</name>
    <dbReference type="NCBI Taxonomy" id="706561"/>
    <lineage>
        <taxon>Eukaryota</taxon>
        <taxon>Fungi</taxon>
        <taxon>Dikarya</taxon>
        <taxon>Ascomycota</taxon>
        <taxon>Pezizomycotina</taxon>
        <taxon>Dothideomycetes</taxon>
        <taxon>Dothideomycetidae</taxon>
        <taxon>Mycosphaerellales</taxon>
        <taxon>Teratosphaeriaceae</taxon>
        <taxon>Salinomyces</taxon>
    </lineage>
</organism>
<evidence type="ECO:0008006" key="5">
    <source>
        <dbReference type="Google" id="ProtNLM"/>
    </source>
</evidence>
<comment type="similarity">
    <text evidence="1 2">Belongs to the OSBP family.</text>
</comment>
<keyword evidence="4" id="KW-1185">Reference proteome</keyword>
<dbReference type="Gene3D" id="2.40.160.120">
    <property type="match status" value="1"/>
</dbReference>
<sequence length="390" mass="43832">MPAEQEAAAVPPQAKGSWSSFLKSMASFNGDLSSMTAPAFILSTTSLTEFSAYWSEMPRLLTAPAKEPDPQKRTMLVMKWFISTLKQQYASRNEKLGSEKKPLNPFLGELFLGKWEDEEGVTQLVSEQVSHHPPVTAYNIHNDTHGVRLQGYNAQKASFRTTIHVKQVGHAVLHLDKYNEDYLITFPPLHIEGLITGSPYVELNTSSYIIGSNGYACRIDYSGKGWVSGTKNSLHATVYPHGKEKDKSSILYTADGSWTDSFTIKDAKKSVVDVYNAKKEPKTPLQVAPIAQQDPLESRRAWQRVAEAIQKGDMNATSYEKNIIEEKQRELRKREAGEKREWERRYFTRMESAPVLEKLTKEVPGGSLERDQTNGVWVFDGEKARVGGGR</sequence>
<dbReference type="AlphaFoldDB" id="A0A4U0U9V4"/>
<dbReference type="FunFam" id="2.40.160.120:FF:000010">
    <property type="entry name" value="Oxysterol-binding protein homolog 4"/>
    <property type="match status" value="1"/>
</dbReference>